<sequence>DQKTKTPLLSGTSSDGLYHLPVRLRKPSSLMAYVVVKPSSSCRHLHLGHPHQNAFDQAIQPDGGGELRPVSTIYANL</sequence>
<protein>
    <submittedName>
        <fullName evidence="1">Uncharacterized protein</fullName>
    </submittedName>
</protein>
<dbReference type="EMBL" id="JACEIK010011315">
    <property type="protein sequence ID" value="MCE3215603.1"/>
    <property type="molecule type" value="Genomic_DNA"/>
</dbReference>
<comment type="caution">
    <text evidence="1">The sequence shown here is derived from an EMBL/GenBank/DDBJ whole genome shotgun (WGS) entry which is preliminary data.</text>
</comment>
<evidence type="ECO:0000313" key="1">
    <source>
        <dbReference type="EMBL" id="MCE3215603.1"/>
    </source>
</evidence>
<keyword evidence="2" id="KW-1185">Reference proteome</keyword>
<evidence type="ECO:0000313" key="2">
    <source>
        <dbReference type="Proteomes" id="UP000823775"/>
    </source>
</evidence>
<proteinExistence type="predicted"/>
<dbReference type="Proteomes" id="UP000823775">
    <property type="component" value="Unassembled WGS sequence"/>
</dbReference>
<organism evidence="1 2">
    <name type="scientific">Datura stramonium</name>
    <name type="common">Jimsonweed</name>
    <name type="synonym">Common thornapple</name>
    <dbReference type="NCBI Taxonomy" id="4076"/>
    <lineage>
        <taxon>Eukaryota</taxon>
        <taxon>Viridiplantae</taxon>
        <taxon>Streptophyta</taxon>
        <taxon>Embryophyta</taxon>
        <taxon>Tracheophyta</taxon>
        <taxon>Spermatophyta</taxon>
        <taxon>Magnoliopsida</taxon>
        <taxon>eudicotyledons</taxon>
        <taxon>Gunneridae</taxon>
        <taxon>Pentapetalae</taxon>
        <taxon>asterids</taxon>
        <taxon>lamiids</taxon>
        <taxon>Solanales</taxon>
        <taxon>Solanaceae</taxon>
        <taxon>Solanoideae</taxon>
        <taxon>Datureae</taxon>
        <taxon>Datura</taxon>
    </lineage>
</organism>
<reference evidence="1 2" key="1">
    <citation type="journal article" date="2021" name="BMC Genomics">
        <title>Datura genome reveals duplications of psychoactive alkaloid biosynthetic genes and high mutation rate following tissue culture.</title>
        <authorList>
            <person name="Rajewski A."/>
            <person name="Carter-House D."/>
            <person name="Stajich J."/>
            <person name="Litt A."/>
        </authorList>
    </citation>
    <scope>NUCLEOTIDE SEQUENCE [LARGE SCALE GENOMIC DNA]</scope>
    <source>
        <strain evidence="1">AR-01</strain>
    </source>
</reference>
<gene>
    <name evidence="1" type="ORF">HAX54_002934</name>
</gene>
<feature type="non-terminal residue" evidence="1">
    <location>
        <position position="1"/>
    </location>
</feature>
<name>A0ABS8WWL2_DATST</name>
<accession>A0ABS8WWL2</accession>